<evidence type="ECO:0000259" key="2">
    <source>
        <dbReference type="Pfam" id="PF00582"/>
    </source>
</evidence>
<dbReference type="Proteomes" id="UP000673975">
    <property type="component" value="Unassembled WGS sequence"/>
</dbReference>
<dbReference type="Gene3D" id="3.40.50.620">
    <property type="entry name" value="HUPs"/>
    <property type="match status" value="2"/>
</dbReference>
<comment type="caution">
    <text evidence="3">The sequence shown here is derived from an EMBL/GenBank/DDBJ whole genome shotgun (WGS) entry which is preliminary data.</text>
</comment>
<dbReference type="SUPFAM" id="SSF52402">
    <property type="entry name" value="Adenine nucleotide alpha hydrolases-like"/>
    <property type="match status" value="2"/>
</dbReference>
<evidence type="ECO:0000256" key="1">
    <source>
        <dbReference type="ARBA" id="ARBA00008791"/>
    </source>
</evidence>
<evidence type="ECO:0000313" key="3">
    <source>
        <dbReference type="EMBL" id="MBP3191431.1"/>
    </source>
</evidence>
<dbReference type="AlphaFoldDB" id="A0A8J7UUG9"/>
<feature type="domain" description="UspA" evidence="2">
    <location>
        <begin position="5"/>
        <end position="136"/>
    </location>
</feature>
<organism evidence="3 4">
    <name type="scientific">Natronogracilivirga saccharolytica</name>
    <dbReference type="NCBI Taxonomy" id="2812953"/>
    <lineage>
        <taxon>Bacteria</taxon>
        <taxon>Pseudomonadati</taxon>
        <taxon>Balneolota</taxon>
        <taxon>Balneolia</taxon>
        <taxon>Balneolales</taxon>
        <taxon>Cyclonatronaceae</taxon>
        <taxon>Natronogracilivirga</taxon>
    </lineage>
</organism>
<proteinExistence type="inferred from homology"/>
<dbReference type="Pfam" id="PF00582">
    <property type="entry name" value="Usp"/>
    <property type="match status" value="2"/>
</dbReference>
<dbReference type="InterPro" id="IPR006015">
    <property type="entry name" value="Universal_stress_UspA"/>
</dbReference>
<name>A0A8J7UUG9_9BACT</name>
<dbReference type="PANTHER" id="PTHR46268">
    <property type="entry name" value="STRESS RESPONSE PROTEIN NHAX"/>
    <property type="match status" value="1"/>
</dbReference>
<evidence type="ECO:0000313" key="4">
    <source>
        <dbReference type="Proteomes" id="UP000673975"/>
    </source>
</evidence>
<sequence>MENPRILVPTDLSDLSLVAFESANYLADILDGMVLPLYVYPPEKDGASFPVPPTPPKKIEELEAELEKKVSAYVDEDNLEPVVVRKGKPWEIIMEESEDADLIVMTSHGKSGFSRLFLGSVTERVVRFSKAPVLLVEKDSKIKPLSDILLTTDFSDHSLLAFDYTRDLVAATHAKVHLVHLVNLSQFSKVSTFDDQIESLQQKLNEWVDEHLKEIRKNVTAEVLPVKSSIHEAIVHLTNQKKYSMVVMSTLGHTGLKYLRLGSTAANVLRLVKTAVFSINPRMDKPIGKEHVER</sequence>
<protein>
    <submittedName>
        <fullName evidence="3">Universal stress protein</fullName>
    </submittedName>
</protein>
<dbReference type="CDD" id="cd00293">
    <property type="entry name" value="USP-like"/>
    <property type="match status" value="2"/>
</dbReference>
<comment type="similarity">
    <text evidence="1">Belongs to the universal stress protein A family.</text>
</comment>
<dbReference type="PRINTS" id="PR01438">
    <property type="entry name" value="UNVRSLSTRESS"/>
</dbReference>
<dbReference type="PANTHER" id="PTHR46268:SF6">
    <property type="entry name" value="UNIVERSAL STRESS PROTEIN UP12"/>
    <property type="match status" value="1"/>
</dbReference>
<dbReference type="InterPro" id="IPR014729">
    <property type="entry name" value="Rossmann-like_a/b/a_fold"/>
</dbReference>
<keyword evidence="4" id="KW-1185">Reference proteome</keyword>
<reference evidence="3" key="1">
    <citation type="submission" date="2021-02" db="EMBL/GenBank/DDBJ databases">
        <title>Natronogracilivirga saccharolytica gen. nov. sp. nov. a new anaerobic, haloalkiliphilic carbohydrate-fermenting bacterium from soda lake and proposing of Cyclonatronumiaceae fam. nov. in the phylum Balneolaeota.</title>
        <authorList>
            <person name="Zhilina T.N."/>
            <person name="Sorokin D.Y."/>
            <person name="Zavarzina D.G."/>
            <person name="Toshchakov S.V."/>
            <person name="Kublanov I.V."/>
        </authorList>
    </citation>
    <scope>NUCLEOTIDE SEQUENCE</scope>
    <source>
        <strain evidence="3">Z-1702</strain>
    </source>
</reference>
<dbReference type="EMBL" id="JAFIDN010000001">
    <property type="protein sequence ID" value="MBP3191431.1"/>
    <property type="molecule type" value="Genomic_DNA"/>
</dbReference>
<accession>A0A8J7UUG9</accession>
<dbReference type="RefSeq" id="WP_210509951.1">
    <property type="nucleotide sequence ID" value="NZ_JAFIDN010000001.1"/>
</dbReference>
<gene>
    <name evidence="3" type="ORF">NATSA_02025</name>
</gene>
<dbReference type="InterPro" id="IPR006016">
    <property type="entry name" value="UspA"/>
</dbReference>
<feature type="domain" description="UspA" evidence="2">
    <location>
        <begin position="148"/>
        <end position="276"/>
    </location>
</feature>